<feature type="domain" description="ZAD" evidence="12">
    <location>
        <begin position="7"/>
        <end position="78"/>
    </location>
</feature>
<dbReference type="SUPFAM" id="SSF57667">
    <property type="entry name" value="beta-beta-alpha zinc fingers"/>
    <property type="match status" value="5"/>
</dbReference>
<accession>A0ABD0T3M0</accession>
<dbReference type="FunFam" id="3.30.160.60:FF:000870">
    <property type="entry name" value="zinc finger protein 197 isoform X1"/>
    <property type="match status" value="1"/>
</dbReference>
<evidence type="ECO:0000256" key="9">
    <source>
        <dbReference type="PROSITE-ProRule" id="PRU01263"/>
    </source>
</evidence>
<dbReference type="SMART" id="SM00355">
    <property type="entry name" value="ZnF_C2H2"/>
    <property type="match status" value="12"/>
</dbReference>
<gene>
    <name evidence="13" type="ORF">ABMA28_001986</name>
</gene>
<keyword evidence="7" id="KW-0539">Nucleus</keyword>
<reference evidence="13 14" key="1">
    <citation type="submission" date="2024-06" db="EMBL/GenBank/DDBJ databases">
        <title>A chromosome-level genome assembly of beet webworm, Loxostege sticticalis.</title>
        <authorList>
            <person name="Zhang Y."/>
        </authorList>
    </citation>
    <scope>NUCLEOTIDE SEQUENCE [LARGE SCALE GENOMIC DNA]</scope>
    <source>
        <strain evidence="13">AQ028</strain>
        <tissue evidence="13">Male pupae</tissue>
    </source>
</reference>
<evidence type="ECO:0000256" key="8">
    <source>
        <dbReference type="PROSITE-ProRule" id="PRU00042"/>
    </source>
</evidence>
<dbReference type="EMBL" id="JBEDNZ010000012">
    <property type="protein sequence ID" value="KAL0831115.1"/>
    <property type="molecule type" value="Genomic_DNA"/>
</dbReference>
<evidence type="ECO:0000259" key="11">
    <source>
        <dbReference type="PROSITE" id="PS50157"/>
    </source>
</evidence>
<feature type="domain" description="C2H2-type" evidence="11">
    <location>
        <begin position="456"/>
        <end position="483"/>
    </location>
</feature>
<evidence type="ECO:0000313" key="14">
    <source>
        <dbReference type="Proteomes" id="UP001549921"/>
    </source>
</evidence>
<comment type="subcellular location">
    <subcellularLocation>
        <location evidence="1">Nucleus</location>
    </subcellularLocation>
</comment>
<dbReference type="InterPro" id="IPR012934">
    <property type="entry name" value="Znf_AD"/>
</dbReference>
<name>A0ABD0T3M0_LOXSC</name>
<proteinExistence type="predicted"/>
<dbReference type="PROSITE" id="PS00028">
    <property type="entry name" value="ZINC_FINGER_C2H2_1"/>
    <property type="match status" value="5"/>
</dbReference>
<feature type="binding site" evidence="9">
    <location>
        <position position="9"/>
    </location>
    <ligand>
        <name>Zn(2+)</name>
        <dbReference type="ChEBI" id="CHEBI:29105"/>
    </ligand>
</feature>
<dbReference type="AlphaFoldDB" id="A0ABD0T3M0"/>
<evidence type="ECO:0000256" key="10">
    <source>
        <dbReference type="SAM" id="MobiDB-lite"/>
    </source>
</evidence>
<evidence type="ECO:0000256" key="1">
    <source>
        <dbReference type="ARBA" id="ARBA00004123"/>
    </source>
</evidence>
<dbReference type="PANTHER" id="PTHR24379:SF121">
    <property type="entry name" value="C2H2-TYPE DOMAIN-CONTAINING PROTEIN"/>
    <property type="match status" value="1"/>
</dbReference>
<feature type="domain" description="C2H2-type" evidence="11">
    <location>
        <begin position="540"/>
        <end position="563"/>
    </location>
</feature>
<dbReference type="GO" id="GO:0003677">
    <property type="term" value="F:DNA binding"/>
    <property type="evidence" value="ECO:0007669"/>
    <property type="project" value="UniProtKB-KW"/>
</dbReference>
<keyword evidence="6" id="KW-0238">DNA-binding</keyword>
<evidence type="ECO:0000256" key="4">
    <source>
        <dbReference type="ARBA" id="ARBA00022771"/>
    </source>
</evidence>
<organism evidence="13 14">
    <name type="scientific">Loxostege sticticalis</name>
    <name type="common">Beet webworm moth</name>
    <dbReference type="NCBI Taxonomy" id="481309"/>
    <lineage>
        <taxon>Eukaryota</taxon>
        <taxon>Metazoa</taxon>
        <taxon>Ecdysozoa</taxon>
        <taxon>Arthropoda</taxon>
        <taxon>Hexapoda</taxon>
        <taxon>Insecta</taxon>
        <taxon>Pterygota</taxon>
        <taxon>Neoptera</taxon>
        <taxon>Endopterygota</taxon>
        <taxon>Lepidoptera</taxon>
        <taxon>Glossata</taxon>
        <taxon>Ditrysia</taxon>
        <taxon>Pyraloidea</taxon>
        <taxon>Crambidae</taxon>
        <taxon>Pyraustinae</taxon>
        <taxon>Loxostege</taxon>
    </lineage>
</organism>
<feature type="domain" description="C2H2-type" evidence="11">
    <location>
        <begin position="372"/>
        <end position="399"/>
    </location>
</feature>
<evidence type="ECO:0000256" key="5">
    <source>
        <dbReference type="ARBA" id="ARBA00022833"/>
    </source>
</evidence>
<feature type="compositionally biased region" description="Basic and acidic residues" evidence="10">
    <location>
        <begin position="104"/>
        <end position="119"/>
    </location>
</feature>
<dbReference type="Pfam" id="PF00096">
    <property type="entry name" value="zf-C2H2"/>
    <property type="match status" value="3"/>
</dbReference>
<feature type="domain" description="C2H2-type" evidence="11">
    <location>
        <begin position="428"/>
        <end position="455"/>
    </location>
</feature>
<evidence type="ECO:0000256" key="3">
    <source>
        <dbReference type="ARBA" id="ARBA00022737"/>
    </source>
</evidence>
<feature type="domain" description="C2H2-type" evidence="11">
    <location>
        <begin position="512"/>
        <end position="539"/>
    </location>
</feature>
<dbReference type="FunFam" id="3.30.160.60:FF:000045">
    <property type="entry name" value="ZFP69 zinc finger protein B"/>
    <property type="match status" value="1"/>
</dbReference>
<keyword evidence="5 9" id="KW-0862">Zinc</keyword>
<dbReference type="Proteomes" id="UP001549921">
    <property type="component" value="Unassembled WGS sequence"/>
</dbReference>
<protein>
    <submittedName>
        <fullName evidence="13">Uncharacterized protein</fullName>
    </submittedName>
</protein>
<evidence type="ECO:0000259" key="12">
    <source>
        <dbReference type="PROSITE" id="PS51915"/>
    </source>
</evidence>
<keyword evidence="2 9" id="KW-0479">Metal-binding</keyword>
<keyword evidence="3" id="KW-0677">Repeat</keyword>
<dbReference type="SMART" id="SM00868">
    <property type="entry name" value="zf-AD"/>
    <property type="match status" value="2"/>
</dbReference>
<feature type="binding site" evidence="9">
    <location>
        <position position="54"/>
    </location>
    <ligand>
        <name>Zn(2+)</name>
        <dbReference type="ChEBI" id="CHEBI:29105"/>
    </ligand>
</feature>
<dbReference type="InterPro" id="IPR036236">
    <property type="entry name" value="Znf_C2H2_sf"/>
</dbReference>
<feature type="binding site" evidence="9">
    <location>
        <position position="12"/>
    </location>
    <ligand>
        <name>Zn(2+)</name>
        <dbReference type="ChEBI" id="CHEBI:29105"/>
    </ligand>
</feature>
<keyword evidence="4 8" id="KW-0863">Zinc-finger</keyword>
<feature type="domain" description="C2H2-type" evidence="11">
    <location>
        <begin position="484"/>
        <end position="511"/>
    </location>
</feature>
<evidence type="ECO:0000256" key="7">
    <source>
        <dbReference type="ARBA" id="ARBA00023242"/>
    </source>
</evidence>
<dbReference type="PROSITE" id="PS50157">
    <property type="entry name" value="ZINC_FINGER_C2H2_2"/>
    <property type="match status" value="8"/>
</dbReference>
<dbReference type="PANTHER" id="PTHR24379">
    <property type="entry name" value="KRAB AND ZINC FINGER DOMAIN-CONTAINING"/>
    <property type="match status" value="1"/>
</dbReference>
<feature type="domain" description="C2H2-type" evidence="11">
    <location>
        <begin position="315"/>
        <end position="343"/>
    </location>
</feature>
<dbReference type="GO" id="GO:0008270">
    <property type="term" value="F:zinc ion binding"/>
    <property type="evidence" value="ECO:0007669"/>
    <property type="project" value="UniProtKB-UniRule"/>
</dbReference>
<dbReference type="Pfam" id="PF07776">
    <property type="entry name" value="zf-AD"/>
    <property type="match status" value="1"/>
</dbReference>
<sequence>MDSVTIKSCRICLDTKFSESVSFDDGGEWAAMYEFCFDLSLSIEDVPRKLCGVCAKKMEEFYKFKLQTHKSDKLWKTIVNIKPESSKTKIDKKPSSKPGQITEKGIDKKPSLKPDGFSEKSINKKSRLKLEQNSEISLDEYPSLENIKQEYDDVEYLDCSDVEVENVDKISLSEPLEKEEEPECGDEDNHVIADDVCAVDSDEVNDKKHASQKIYTCERCKIEYKKLKCYKKHLKKNNCKFNENPVPKLKSEKPTEYYCGLCDMRSPDAEVIKTHFAKHSEENDLSCKLCDFLGKDFADMVTHRYSHYPYRNKTFVCHICGKRTHVLLILQFHYRTLHLKKKKGGICTVCSREFQGYKHWRNHERWHKEPQFICDICGRKFLFKNSIIEHMKYHYAINPYVCDICGKGFKRNSSLTLHLRSTHDNEKVNCSHCGKDFKNQFCLDTHLKIVAREKRYQCEICSKCYEWPNKLQKHMIWHLKDRPHVCNLCGATYKVKSQLTIHMRKHTGLMPFKCLLCNKGFTSSNQLKVHASVHTGVRRYKCTYCERSFHNKKDVILHCDKAHHVTDFKLSVPKKET</sequence>
<dbReference type="Gene3D" id="3.30.160.60">
    <property type="entry name" value="Classic Zinc Finger"/>
    <property type="match status" value="6"/>
</dbReference>
<dbReference type="FunFam" id="3.30.160.60:FF:000145">
    <property type="entry name" value="Zinc finger protein 574"/>
    <property type="match status" value="1"/>
</dbReference>
<evidence type="ECO:0000313" key="13">
    <source>
        <dbReference type="EMBL" id="KAL0831115.1"/>
    </source>
</evidence>
<evidence type="ECO:0000256" key="6">
    <source>
        <dbReference type="ARBA" id="ARBA00023125"/>
    </source>
</evidence>
<dbReference type="InterPro" id="IPR013087">
    <property type="entry name" value="Znf_C2H2_type"/>
</dbReference>
<dbReference type="GO" id="GO:0005634">
    <property type="term" value="C:nucleus"/>
    <property type="evidence" value="ECO:0007669"/>
    <property type="project" value="UniProtKB-SubCell"/>
</dbReference>
<evidence type="ECO:0000256" key="2">
    <source>
        <dbReference type="ARBA" id="ARBA00022723"/>
    </source>
</evidence>
<dbReference type="SUPFAM" id="SSF57716">
    <property type="entry name" value="Glucocorticoid receptor-like (DNA-binding domain)"/>
    <property type="match status" value="1"/>
</dbReference>
<feature type="domain" description="C2H2-type" evidence="11">
    <location>
        <begin position="400"/>
        <end position="428"/>
    </location>
</feature>
<comment type="caution">
    <text evidence="13">The sequence shown here is derived from an EMBL/GenBank/DDBJ whole genome shotgun (WGS) entry which is preliminary data.</text>
</comment>
<feature type="region of interest" description="Disordered" evidence="10">
    <location>
        <begin position="86"/>
        <end position="119"/>
    </location>
</feature>
<dbReference type="PROSITE" id="PS51915">
    <property type="entry name" value="ZAD"/>
    <property type="match status" value="1"/>
</dbReference>
<feature type="binding site" evidence="9">
    <location>
        <position position="51"/>
    </location>
    <ligand>
        <name>Zn(2+)</name>
        <dbReference type="ChEBI" id="CHEBI:29105"/>
    </ligand>
</feature>